<reference evidence="2 3" key="1">
    <citation type="journal article" date="2014" name="Am. J. Bot.">
        <title>Genome assembly and annotation for red clover (Trifolium pratense; Fabaceae).</title>
        <authorList>
            <person name="Istvanek J."/>
            <person name="Jaros M."/>
            <person name="Krenek A."/>
            <person name="Repkova J."/>
        </authorList>
    </citation>
    <scope>NUCLEOTIDE SEQUENCE [LARGE SCALE GENOMIC DNA]</scope>
    <source>
        <strain evidence="3">cv. Tatra</strain>
        <tissue evidence="2">Young leaves</tissue>
    </source>
</reference>
<proteinExistence type="predicted"/>
<dbReference type="PANTHER" id="PTHR10953">
    <property type="entry name" value="UBIQUITIN-ACTIVATING ENZYME E1"/>
    <property type="match status" value="1"/>
</dbReference>
<reference evidence="2 3" key="2">
    <citation type="journal article" date="2017" name="Front. Plant Sci.">
        <title>Gene Classification and Mining of Molecular Markers Useful in Red Clover (Trifolium pratense) Breeding.</title>
        <authorList>
            <person name="Istvanek J."/>
            <person name="Dluhosova J."/>
            <person name="Dluhos P."/>
            <person name="Patkova L."/>
            <person name="Nedelnik J."/>
            <person name="Repkova J."/>
        </authorList>
    </citation>
    <scope>NUCLEOTIDE SEQUENCE [LARGE SCALE GENOMIC DNA]</scope>
    <source>
        <strain evidence="3">cv. Tatra</strain>
        <tissue evidence="2">Young leaves</tissue>
    </source>
</reference>
<gene>
    <name evidence="2" type="ORF">L195_g010801</name>
</gene>
<dbReference type="GO" id="GO:0000407">
    <property type="term" value="C:phagophore assembly site"/>
    <property type="evidence" value="ECO:0007669"/>
    <property type="project" value="TreeGrafter"/>
</dbReference>
<dbReference type="InterPro" id="IPR035985">
    <property type="entry name" value="Ubiquitin-activating_enz"/>
</dbReference>
<protein>
    <submittedName>
        <fullName evidence="2">Ubiquitin-like modifier-activating enzyme ATG7-like protein</fullName>
    </submittedName>
</protein>
<feature type="non-terminal residue" evidence="2">
    <location>
        <position position="1"/>
    </location>
</feature>
<dbReference type="InterPro" id="IPR045886">
    <property type="entry name" value="ThiF/MoeB/HesA"/>
</dbReference>
<name>A0A2K3PFQ1_TRIPR</name>
<dbReference type="Proteomes" id="UP000236291">
    <property type="component" value="Unassembled WGS sequence"/>
</dbReference>
<dbReference type="AlphaFoldDB" id="A0A2K3PFQ1"/>
<evidence type="ECO:0000313" key="3">
    <source>
        <dbReference type="Proteomes" id="UP000236291"/>
    </source>
</evidence>
<evidence type="ECO:0000313" key="2">
    <source>
        <dbReference type="EMBL" id="PNY14127.1"/>
    </source>
</evidence>
<dbReference type="GO" id="GO:0019778">
    <property type="term" value="F:Atg12 activating enzyme activity"/>
    <property type="evidence" value="ECO:0007669"/>
    <property type="project" value="TreeGrafter"/>
</dbReference>
<dbReference type="Gene3D" id="3.40.50.720">
    <property type="entry name" value="NAD(P)-binding Rossmann-like Domain"/>
    <property type="match status" value="1"/>
</dbReference>
<dbReference type="InterPro" id="IPR000594">
    <property type="entry name" value="ThiF_NAD_FAD-bd"/>
</dbReference>
<organism evidence="2 3">
    <name type="scientific">Trifolium pratense</name>
    <name type="common">Red clover</name>
    <dbReference type="NCBI Taxonomy" id="57577"/>
    <lineage>
        <taxon>Eukaryota</taxon>
        <taxon>Viridiplantae</taxon>
        <taxon>Streptophyta</taxon>
        <taxon>Embryophyta</taxon>
        <taxon>Tracheophyta</taxon>
        <taxon>Spermatophyta</taxon>
        <taxon>Magnoliopsida</taxon>
        <taxon>eudicotyledons</taxon>
        <taxon>Gunneridae</taxon>
        <taxon>Pentapetalae</taxon>
        <taxon>rosids</taxon>
        <taxon>fabids</taxon>
        <taxon>Fabales</taxon>
        <taxon>Fabaceae</taxon>
        <taxon>Papilionoideae</taxon>
        <taxon>50 kb inversion clade</taxon>
        <taxon>NPAAA clade</taxon>
        <taxon>Hologalegina</taxon>
        <taxon>IRL clade</taxon>
        <taxon>Trifolieae</taxon>
        <taxon>Trifolium</taxon>
    </lineage>
</organism>
<sequence>SLYTLDNCLNGGEFKATAAVESLKRIFPAVEAEGIVMAIPMPGHPIDSKDQDSVINDCRRLHDLIDSHDAVFLLTDTRESRWLPTLLCANANKITMTAALGFESFLVMRHGAGPFSSAGDLSAETANSSSSDSCGKDANGKHRLGCYFCNDVVAPTDSTSNRTLDQQCTVTRPGLAPIASALAVELLVGILHHPQGIFAEADINNSVSGASENPLGILPHQIRGSLSQFSQMSLIGYSSSSCTACCHTVVSEYRNRGMEFILEAINHPTYLEDVTGLTELMKSATKFSLDWDKEIDNEDEDEDCFEI</sequence>
<dbReference type="GO" id="GO:0034727">
    <property type="term" value="P:piecemeal microautophagy of the nucleus"/>
    <property type="evidence" value="ECO:0007669"/>
    <property type="project" value="TreeGrafter"/>
</dbReference>
<dbReference type="Pfam" id="PF00899">
    <property type="entry name" value="ThiF"/>
    <property type="match status" value="1"/>
</dbReference>
<dbReference type="SUPFAM" id="SSF69572">
    <property type="entry name" value="Activating enzymes of the ubiquitin-like proteins"/>
    <property type="match status" value="1"/>
</dbReference>
<dbReference type="ExpressionAtlas" id="A0A2K3PFQ1">
    <property type="expression patterns" value="baseline"/>
</dbReference>
<dbReference type="GO" id="GO:0000045">
    <property type="term" value="P:autophagosome assembly"/>
    <property type="evidence" value="ECO:0007669"/>
    <property type="project" value="TreeGrafter"/>
</dbReference>
<dbReference type="GO" id="GO:0006995">
    <property type="term" value="P:cellular response to nitrogen starvation"/>
    <property type="evidence" value="ECO:0007669"/>
    <property type="project" value="TreeGrafter"/>
</dbReference>
<dbReference type="PANTHER" id="PTHR10953:SF3">
    <property type="entry name" value="UBIQUITIN-LIKE MODIFIER-ACTIVATING ENZYME ATG7"/>
    <property type="match status" value="1"/>
</dbReference>
<comment type="caution">
    <text evidence="2">The sequence shown here is derived from an EMBL/GenBank/DDBJ whole genome shotgun (WGS) entry which is preliminary data.</text>
</comment>
<dbReference type="GO" id="GO:0032446">
    <property type="term" value="P:protein modification by small protein conjugation"/>
    <property type="evidence" value="ECO:0007669"/>
    <property type="project" value="TreeGrafter"/>
</dbReference>
<dbReference type="GO" id="GO:0019779">
    <property type="term" value="F:Atg8 activating enzyme activity"/>
    <property type="evidence" value="ECO:0007669"/>
    <property type="project" value="TreeGrafter"/>
</dbReference>
<evidence type="ECO:0000259" key="1">
    <source>
        <dbReference type="Pfam" id="PF00899"/>
    </source>
</evidence>
<dbReference type="GO" id="GO:0000422">
    <property type="term" value="P:autophagy of mitochondrion"/>
    <property type="evidence" value="ECO:0007669"/>
    <property type="project" value="TreeGrafter"/>
</dbReference>
<feature type="domain" description="THIF-type NAD/FAD binding fold" evidence="1">
    <location>
        <begin position="3"/>
        <end position="195"/>
    </location>
</feature>
<dbReference type="EMBL" id="ASHM01006609">
    <property type="protein sequence ID" value="PNY14127.1"/>
    <property type="molecule type" value="Genomic_DNA"/>
</dbReference>
<accession>A0A2K3PFQ1</accession>